<reference evidence="8 9" key="1">
    <citation type="submission" date="2021-12" db="EMBL/GenBank/DDBJ databases">
        <title>Genome sequencing of bacteria with rrn-lacking chromosome and rrn-plasmid.</title>
        <authorList>
            <person name="Anda M."/>
            <person name="Iwasaki W."/>
        </authorList>
    </citation>
    <scope>NUCLEOTIDE SEQUENCE [LARGE SCALE GENOMIC DNA]</scope>
    <source>
        <strain evidence="8 9">DSM 100852</strain>
    </source>
</reference>
<evidence type="ECO:0000259" key="7">
    <source>
        <dbReference type="Pfam" id="PF04357"/>
    </source>
</evidence>
<dbReference type="GO" id="GO:0090313">
    <property type="term" value="P:regulation of protein targeting to membrane"/>
    <property type="evidence" value="ECO:0007669"/>
    <property type="project" value="TreeGrafter"/>
</dbReference>
<evidence type="ECO:0000256" key="4">
    <source>
        <dbReference type="ARBA" id="ARBA00023136"/>
    </source>
</evidence>
<keyword evidence="9" id="KW-1185">Reference proteome</keyword>
<feature type="domain" description="Translocation and assembly module TamB C-terminal" evidence="7">
    <location>
        <begin position="1056"/>
        <end position="1506"/>
    </location>
</feature>
<dbReference type="Proteomes" id="UP001348817">
    <property type="component" value="Chromosome"/>
</dbReference>
<dbReference type="Pfam" id="PF04357">
    <property type="entry name" value="TamB"/>
    <property type="match status" value="1"/>
</dbReference>
<dbReference type="KEGG" id="fax:FUAX_13950"/>
<feature type="compositionally biased region" description="Polar residues" evidence="5">
    <location>
        <begin position="1550"/>
        <end position="1562"/>
    </location>
</feature>
<keyword evidence="2 6" id="KW-0812">Transmembrane</keyword>
<evidence type="ECO:0000313" key="9">
    <source>
        <dbReference type="Proteomes" id="UP001348817"/>
    </source>
</evidence>
<evidence type="ECO:0000256" key="6">
    <source>
        <dbReference type="SAM" id="Phobius"/>
    </source>
</evidence>
<comment type="subcellular location">
    <subcellularLocation>
        <location evidence="1">Membrane</location>
        <topology evidence="1">Single-pass membrane protein</topology>
    </subcellularLocation>
</comment>
<dbReference type="GO" id="GO:0009306">
    <property type="term" value="P:protein secretion"/>
    <property type="evidence" value="ECO:0007669"/>
    <property type="project" value="InterPro"/>
</dbReference>
<evidence type="ECO:0000256" key="2">
    <source>
        <dbReference type="ARBA" id="ARBA00022692"/>
    </source>
</evidence>
<gene>
    <name evidence="8" type="ORF">FUAX_13950</name>
</gene>
<evidence type="ECO:0000256" key="1">
    <source>
        <dbReference type="ARBA" id="ARBA00004167"/>
    </source>
</evidence>
<feature type="compositionally biased region" description="Basic residues" evidence="5">
    <location>
        <begin position="1534"/>
        <end position="1545"/>
    </location>
</feature>
<feature type="region of interest" description="Disordered" evidence="5">
    <location>
        <begin position="1534"/>
        <end position="1579"/>
    </location>
</feature>
<dbReference type="InterPro" id="IPR007452">
    <property type="entry name" value="TamB_C"/>
</dbReference>
<sequence length="1579" mass="176999">MREEQKNEAEQAPKNNAPIKGQRYRRRIFKTVFGITAVFLALWLLMRLPVIQTYLANKISKSIEKTTGMPTTIGKVNFNWFDVLELEDINILDTANVPIIKVKSLTADFSLFSMQTESGLTLDKATIDGADVAVLEHPGTNIITISDWTDRLSKALSGNAPADSTAVDSTDANSPPFVFRINEISLRNSIFRQANPGEEPIENGFDYYNFNLLDINGELENMEVRSDTFMVDILHLTCVDEKTGLKVKKIAGQYLTSPREMEYRNLDLEIGKSHLKTTMKWTYQDYEMGDFNKLVHIDADVKESVVSPKDLGLFNEFVAQQEDIPYIVEGKFVGTVENFMVKDFAVSFGAKSSVMADFEMIGLPNTDETFMTLRFKPSTLDAGDLNPFFTETYDYVKRLHHINFNGQLTGFLNDFVAYGTFKTALGSLNTDINLKLPLDDSPPVFSGSFSSKRFDAGTFLDFPFKADHISANGQISGRGLTLDDMSFKLKSEVDNLRLNGYDYTNINTDAEFSKGIYKGKLNIDDPNLNLISFSAININPGQEQIHIRGALKKALLKQLGFTDKTSFLKTEMEVDLSGLSPDTVEGEVSLNNTYMTYENRALNLGNLTAMSDRSGDKRELSLDSDVIDMRASGIFNLSELPARLALSTEIYLADLLNRPEQTKKLIRKEKRRTYADTDLRIDINFKDFTPVLRLFEPEAHISQNTHLESTYIGGKNNKLELNAYCDSFCWSGFTVSAGSIDFSTERRRGETQNNTHLILTSEEQKTGKVSLLKETLTEIIWTPRNIDFLLSTENDETDTKIELTGTVDYEEGQAKARLNGPKLRMFGNNWSMASDNLVTISDKEFQFEGLSLSSDKQSINIEGAISPDSGKPLNIFVNKLNLAPLGIITGQKVEGDADINFVLRDFYKKPNIIASAETHGISFDGVSVGDFSAVVMQDPATDRVDVFGNLTSEGRELLDINGNYLAERPSPLNIDLTLLDIPLNTAEPFLKDYVSNISGTATGSLKLGSDISHPVLSGQIQLNNGEVKVDYLNTRYRFHGDCDVDENLITLNNIDLTDEEGNKGKVYGDISHEYFQDFAFNIEGDFRNFISLNTTAKDNDLYYGKAYGTGKITVLGPPDNVQFTASLRTEQDSKVYILMDDGEEVDQATFIEFTNLKDQRKNRFENNTKKIQENASIEGFNVVLNLDITPEAHFFIIMDQQTGDLITGNGKGNLRLEIESNEESDFKMYGDFVFNEGVYNFVYQNVILINKNFNIEPDSKVSWSGDPFGAIMDVKATYNLNASFAPLVEDVDKRTATALRRQYPTTVDLLVSGSFTAPVIDFGIRMRGYPESVQITYEDSNTGQERTETYQLGANIRSFLQEMNTDTQELNRQAFMLTMFGYFSPRNTFNVSGTIGNSLSEFMSNQLNSAAGEIINDLEVQLDLGNLTDTQFETLQLRLSYSFLDGRLRLTREGGFTDNSNEASFASVVGDWMLEWNITNDGKWKAKLYNRNNYSNTGGGAGAGLTGNTYITAGASLQHTTDFDSFWDLFRRGRNNKQKQNRRQRRNESPSDSVPTDISPNQDKVRDEKDDPLLAPQGP</sequence>
<feature type="compositionally biased region" description="Basic and acidic residues" evidence="5">
    <location>
        <begin position="1563"/>
        <end position="1572"/>
    </location>
</feature>
<name>A0AAU9CZ56_9BACT</name>
<dbReference type="EMBL" id="AP025314">
    <property type="protein sequence ID" value="BDD08963.1"/>
    <property type="molecule type" value="Genomic_DNA"/>
</dbReference>
<proteinExistence type="predicted"/>
<keyword evidence="4 6" id="KW-0472">Membrane</keyword>
<dbReference type="PANTHER" id="PTHR30441:SF8">
    <property type="entry name" value="DUF748 DOMAIN-CONTAINING PROTEIN"/>
    <property type="match status" value="1"/>
</dbReference>
<dbReference type="InterPro" id="IPR052894">
    <property type="entry name" value="AsmA-related"/>
</dbReference>
<evidence type="ECO:0000256" key="3">
    <source>
        <dbReference type="ARBA" id="ARBA00022989"/>
    </source>
</evidence>
<protein>
    <submittedName>
        <fullName evidence="8">DUF490 domain-containing protein</fullName>
    </submittedName>
</protein>
<organism evidence="8 9">
    <name type="scientific">Fulvitalea axinellae</name>
    <dbReference type="NCBI Taxonomy" id="1182444"/>
    <lineage>
        <taxon>Bacteria</taxon>
        <taxon>Pseudomonadati</taxon>
        <taxon>Bacteroidota</taxon>
        <taxon>Cytophagia</taxon>
        <taxon>Cytophagales</taxon>
        <taxon>Persicobacteraceae</taxon>
        <taxon>Fulvitalea</taxon>
    </lineage>
</organism>
<feature type="transmembrane region" description="Helical" evidence="6">
    <location>
        <begin position="28"/>
        <end position="46"/>
    </location>
</feature>
<dbReference type="RefSeq" id="WP_338394188.1">
    <property type="nucleotide sequence ID" value="NZ_AP025314.1"/>
</dbReference>
<accession>A0AAU9CZ56</accession>
<keyword evidence="3 6" id="KW-1133">Transmembrane helix</keyword>
<dbReference type="GO" id="GO:0005886">
    <property type="term" value="C:plasma membrane"/>
    <property type="evidence" value="ECO:0007669"/>
    <property type="project" value="InterPro"/>
</dbReference>
<evidence type="ECO:0000256" key="5">
    <source>
        <dbReference type="SAM" id="MobiDB-lite"/>
    </source>
</evidence>
<dbReference type="PANTHER" id="PTHR30441">
    <property type="entry name" value="DUF748 DOMAIN-CONTAINING PROTEIN"/>
    <property type="match status" value="1"/>
</dbReference>
<evidence type="ECO:0000313" key="8">
    <source>
        <dbReference type="EMBL" id="BDD08963.1"/>
    </source>
</evidence>